<sequence>MQQAARETTKELRRYEAKADEFAVGALTFYDSRSSPMETGALSRFGTRGKTESRGTSELSKSNSGKKLERVCYRATTSSRFEHLWKSPLKYNGNGRDPIESEAGAPLSIFPLGIDLTLPPTLEVSSSNPTSPTLTGEKVCSWKTPMFFSLVRFVWKMMTRIAIRKKIICLLATYLHQKPKLLSRPQEVEEIKEKEDEVSSDVPIHTIVMPIRITFDNPIDFNDHFSKPKDFKKDLTVSFDSSESSILPSPLLDSDSPFTAELSASVTLNSLGNEDKVFKPGILVYHAIHDKNLVTLEENLKENISSGTLLVFKEPSFLLPPPEPPDKCLNFEPILVMKNVVDFYQSNVEDVNSFTIIIWTFLPFFTYTKESPLIFSFRSENFVFDPGIVTFHKPVFVAIILKVPPRVHKSIKSSPLDPQARKAPWAMKKVTKERWVYSTFSLTQKQATSFVHIRMTLGNPWKKIRSKGLKS</sequence>
<reference evidence="2" key="2">
    <citation type="submission" date="2022-01" db="EMBL/GenBank/DDBJ databases">
        <authorList>
            <person name="Yamashiro T."/>
            <person name="Shiraishi A."/>
            <person name="Satake H."/>
            <person name="Nakayama K."/>
        </authorList>
    </citation>
    <scope>NUCLEOTIDE SEQUENCE</scope>
</reference>
<dbReference type="Proteomes" id="UP001151760">
    <property type="component" value="Unassembled WGS sequence"/>
</dbReference>
<comment type="caution">
    <text evidence="2">The sequence shown here is derived from an EMBL/GenBank/DDBJ whole genome shotgun (WGS) entry which is preliminary data.</text>
</comment>
<evidence type="ECO:0000256" key="1">
    <source>
        <dbReference type="SAM" id="MobiDB-lite"/>
    </source>
</evidence>
<evidence type="ECO:0000313" key="2">
    <source>
        <dbReference type="EMBL" id="GJS91558.1"/>
    </source>
</evidence>
<reference evidence="2" key="1">
    <citation type="journal article" date="2022" name="Int. J. Mol. Sci.">
        <title>Draft Genome of Tanacetum Coccineum: Genomic Comparison of Closely Related Tanacetum-Family Plants.</title>
        <authorList>
            <person name="Yamashiro T."/>
            <person name="Shiraishi A."/>
            <person name="Nakayama K."/>
            <person name="Satake H."/>
        </authorList>
    </citation>
    <scope>NUCLEOTIDE SEQUENCE</scope>
</reference>
<gene>
    <name evidence="2" type="ORF">Tco_0774194</name>
</gene>
<organism evidence="2 3">
    <name type="scientific">Tanacetum coccineum</name>
    <dbReference type="NCBI Taxonomy" id="301880"/>
    <lineage>
        <taxon>Eukaryota</taxon>
        <taxon>Viridiplantae</taxon>
        <taxon>Streptophyta</taxon>
        <taxon>Embryophyta</taxon>
        <taxon>Tracheophyta</taxon>
        <taxon>Spermatophyta</taxon>
        <taxon>Magnoliopsida</taxon>
        <taxon>eudicotyledons</taxon>
        <taxon>Gunneridae</taxon>
        <taxon>Pentapetalae</taxon>
        <taxon>asterids</taxon>
        <taxon>campanulids</taxon>
        <taxon>Asterales</taxon>
        <taxon>Asteraceae</taxon>
        <taxon>Asteroideae</taxon>
        <taxon>Anthemideae</taxon>
        <taxon>Anthemidinae</taxon>
        <taxon>Tanacetum</taxon>
    </lineage>
</organism>
<name>A0ABQ4ZMU5_9ASTR</name>
<dbReference type="EMBL" id="BQNB010011515">
    <property type="protein sequence ID" value="GJS91558.1"/>
    <property type="molecule type" value="Genomic_DNA"/>
</dbReference>
<feature type="region of interest" description="Disordered" evidence="1">
    <location>
        <begin position="36"/>
        <end position="63"/>
    </location>
</feature>
<keyword evidence="3" id="KW-1185">Reference proteome</keyword>
<protein>
    <submittedName>
        <fullName evidence="2">Uncharacterized protein</fullName>
    </submittedName>
</protein>
<evidence type="ECO:0000313" key="3">
    <source>
        <dbReference type="Proteomes" id="UP001151760"/>
    </source>
</evidence>
<accession>A0ABQ4ZMU5</accession>
<proteinExistence type="predicted"/>